<accession>A0A4R5CII6</accession>
<evidence type="ECO:0000313" key="2">
    <source>
        <dbReference type="EMBL" id="TDE00059.1"/>
    </source>
</evidence>
<dbReference type="Proteomes" id="UP000294644">
    <property type="component" value="Unassembled WGS sequence"/>
</dbReference>
<name>A0A4R5CII6_9FLAO</name>
<dbReference type="EMBL" id="SMFN01000035">
    <property type="protein sequence ID" value="TDE00059.1"/>
    <property type="molecule type" value="Genomic_DNA"/>
</dbReference>
<gene>
    <name evidence="2" type="ORF">E0F91_17070</name>
</gene>
<evidence type="ECO:0000256" key="1">
    <source>
        <dbReference type="SAM" id="SignalP"/>
    </source>
</evidence>
<evidence type="ECO:0008006" key="4">
    <source>
        <dbReference type="Google" id="ProtNLM"/>
    </source>
</evidence>
<reference evidence="2 3" key="1">
    <citation type="submission" date="2019-03" db="EMBL/GenBank/DDBJ databases">
        <title>Flavobacterium LB-D12 sp. nov., isolated from arctic soil.</title>
        <authorList>
            <person name="Chaudhary D.K."/>
        </authorList>
    </citation>
    <scope>NUCLEOTIDE SEQUENCE [LARGE SCALE GENOMIC DNA]</scope>
    <source>
        <strain evidence="2 3">LB-D12</strain>
    </source>
</reference>
<keyword evidence="3" id="KW-1185">Reference proteome</keyword>
<protein>
    <recommendedName>
        <fullName evidence="4">Secreted protein</fullName>
    </recommendedName>
</protein>
<proteinExistence type="predicted"/>
<dbReference type="InterPro" id="IPR045391">
    <property type="entry name" value="DUF6520"/>
</dbReference>
<feature type="chain" id="PRO_5020958911" description="Secreted protein" evidence="1">
    <location>
        <begin position="22"/>
        <end position="89"/>
    </location>
</feature>
<dbReference type="Pfam" id="PF20130">
    <property type="entry name" value="DUF6520"/>
    <property type="match status" value="1"/>
</dbReference>
<dbReference type="RefSeq" id="WP_132067581.1">
    <property type="nucleotide sequence ID" value="NZ_SMFN01000035.1"/>
</dbReference>
<dbReference type="OrthoDB" id="1365212at2"/>
<keyword evidence="1" id="KW-0732">Signal</keyword>
<feature type="signal peptide" evidence="1">
    <location>
        <begin position="1"/>
        <end position="21"/>
    </location>
</feature>
<comment type="caution">
    <text evidence="2">The sequence shown here is derived from an EMBL/GenBank/DDBJ whole genome shotgun (WGS) entry which is preliminary data.</text>
</comment>
<organism evidence="2 3">
    <name type="scientific">Flavobacterium sandaracinum</name>
    <dbReference type="NCBI Taxonomy" id="2541733"/>
    <lineage>
        <taxon>Bacteria</taxon>
        <taxon>Pseudomonadati</taxon>
        <taxon>Bacteroidota</taxon>
        <taxon>Flavobacteriia</taxon>
        <taxon>Flavobacteriales</taxon>
        <taxon>Flavobacteriaceae</taxon>
        <taxon>Flavobacterium</taxon>
    </lineage>
</organism>
<evidence type="ECO:0000313" key="3">
    <source>
        <dbReference type="Proteomes" id="UP000294644"/>
    </source>
</evidence>
<sequence>MKMKFIKLFMLPIAAFTLASAAAVSTEQSNESKTTTSMFGYIHNPSELDCVEVSVDCEPGVGQACTAPGGFTAYGLNGTICDQPLKRVN</sequence>
<dbReference type="AlphaFoldDB" id="A0A4R5CII6"/>